<dbReference type="SUPFAM" id="SSF56349">
    <property type="entry name" value="DNA breaking-rejoining enzymes"/>
    <property type="match status" value="1"/>
</dbReference>
<evidence type="ECO:0000256" key="1">
    <source>
        <dbReference type="ARBA" id="ARBA00023172"/>
    </source>
</evidence>
<dbReference type="InterPro" id="IPR011010">
    <property type="entry name" value="DNA_brk_join_enz"/>
</dbReference>
<keyword evidence="1" id="KW-0233">DNA recombination</keyword>
<dbReference type="InterPro" id="IPR013762">
    <property type="entry name" value="Integrase-like_cat_sf"/>
</dbReference>
<organism evidence="3 4">
    <name type="scientific">Geotalea uraniireducens</name>
    <dbReference type="NCBI Taxonomy" id="351604"/>
    <lineage>
        <taxon>Bacteria</taxon>
        <taxon>Pseudomonadati</taxon>
        <taxon>Thermodesulfobacteriota</taxon>
        <taxon>Desulfuromonadia</taxon>
        <taxon>Geobacterales</taxon>
        <taxon>Geobacteraceae</taxon>
        <taxon>Geotalea</taxon>
    </lineage>
</organism>
<name>A0ABM8END6_9BACT</name>
<evidence type="ECO:0000313" key="4">
    <source>
        <dbReference type="Proteomes" id="UP001317705"/>
    </source>
</evidence>
<dbReference type="EMBL" id="AP027151">
    <property type="protein sequence ID" value="BDV44100.1"/>
    <property type="molecule type" value="Genomic_DNA"/>
</dbReference>
<feature type="domain" description="Tyr recombinase" evidence="2">
    <location>
        <begin position="1"/>
        <end position="75"/>
    </location>
</feature>
<protein>
    <recommendedName>
        <fullName evidence="2">Tyr recombinase domain-containing protein</fullName>
    </recommendedName>
</protein>
<dbReference type="Pfam" id="PF00589">
    <property type="entry name" value="Phage_integrase"/>
    <property type="match status" value="1"/>
</dbReference>
<sequence length="77" mass="8702">MSRVHAWRILHGAFEAGGLKGKLGTHSMRKTFANRIYEALNFDLVRTQKALGHRNINSTVSYLSFREEDIDSAILAI</sequence>
<dbReference type="PROSITE" id="PS51898">
    <property type="entry name" value="TYR_RECOMBINASE"/>
    <property type="match status" value="1"/>
</dbReference>
<dbReference type="Proteomes" id="UP001317705">
    <property type="component" value="Chromosome"/>
</dbReference>
<keyword evidence="4" id="KW-1185">Reference proteome</keyword>
<evidence type="ECO:0000259" key="2">
    <source>
        <dbReference type="PROSITE" id="PS51898"/>
    </source>
</evidence>
<evidence type="ECO:0000313" key="3">
    <source>
        <dbReference type="EMBL" id="BDV44100.1"/>
    </source>
</evidence>
<dbReference type="Gene3D" id="1.10.443.10">
    <property type="entry name" value="Intergrase catalytic core"/>
    <property type="match status" value="1"/>
</dbReference>
<proteinExistence type="predicted"/>
<accession>A0ABM8END6</accession>
<dbReference type="InterPro" id="IPR002104">
    <property type="entry name" value="Integrase_catalytic"/>
</dbReference>
<gene>
    <name evidence="3" type="ORF">GURASL_30230</name>
</gene>
<reference evidence="3 4" key="1">
    <citation type="submission" date="2022-12" db="EMBL/GenBank/DDBJ databases">
        <title>Polyphasic characterization of Geotalea uranireducens NIT-SL11 newly isolated from a complex of sewage sludge and microbially reduced graphene oxide.</title>
        <authorList>
            <person name="Xie L."/>
            <person name="Yoshida N."/>
            <person name="Meng L."/>
        </authorList>
    </citation>
    <scope>NUCLEOTIDE SEQUENCE [LARGE SCALE GENOMIC DNA]</scope>
    <source>
        <strain evidence="3 4">NIT-SL11</strain>
    </source>
</reference>